<accession>A0A174SNH2</accession>
<keyword evidence="2 4" id="KW-0862">Zinc</keyword>
<sequence length="389" mass="42650">MRGTCKAAVWCGEKDIRVMDVKLPECKDDGMIIKVNATSICGTDLHVYTHKPAIPTILGHEICGTIVEMGKNANKTIKCFTGEMKVGDRINLYPWITCGTCVNCLEYGVGASGLCENSFVYGLPYEELGMGGRAVMSSSIEEAPYIKGGFSEYLYILPGTFIWQVPDDMPDSIASLLDPMSVAMRTVELAQRTPGVFEDSFNLNSTVLVNGDGQIGALTAACARTLGVKNIIISGGRWERLELAKKISGADCIMNYHDQSLEERKEIVNSYTNGKGADVIFQCAGTANAFREAISFLKAVGTFVEAGNIAESVPVSFDPARDLCCKHATYVGMSVNTPNTFNKGFQMLRKWRELHLEELFTHRCTIDTLLDTLNESKSPSYMKGLVEFK</sequence>
<dbReference type="RefSeq" id="WP_055056912.1">
    <property type="nucleotide sequence ID" value="NZ_CZBA01000026.1"/>
</dbReference>
<dbReference type="EC" id="1.1.1.103" evidence="7"/>
<dbReference type="PROSITE" id="PS00059">
    <property type="entry name" value="ADH_ZINC"/>
    <property type="match status" value="1"/>
</dbReference>
<dbReference type="Proteomes" id="UP000095413">
    <property type="component" value="Unassembled WGS sequence"/>
</dbReference>
<feature type="domain" description="Alcohol dehydrogenase-like C-terminal" evidence="5">
    <location>
        <begin position="215"/>
        <end position="348"/>
    </location>
</feature>
<dbReference type="PANTHER" id="PTHR43401">
    <property type="entry name" value="L-THREONINE 3-DEHYDROGENASE"/>
    <property type="match status" value="1"/>
</dbReference>
<keyword evidence="1 4" id="KW-0479">Metal-binding</keyword>
<evidence type="ECO:0000256" key="2">
    <source>
        <dbReference type="ARBA" id="ARBA00022833"/>
    </source>
</evidence>
<dbReference type="Gene3D" id="3.40.50.720">
    <property type="entry name" value="NAD(P)-binding Rossmann-like Domain"/>
    <property type="match status" value="1"/>
</dbReference>
<dbReference type="Pfam" id="PF00107">
    <property type="entry name" value="ADH_zinc_N"/>
    <property type="match status" value="1"/>
</dbReference>
<dbReference type="EMBL" id="CZBA01000026">
    <property type="protein sequence ID" value="CUP96975.1"/>
    <property type="molecule type" value="Genomic_DNA"/>
</dbReference>
<proteinExistence type="inferred from homology"/>
<protein>
    <submittedName>
        <fullName evidence="7">L-threonine 3-dehydrogenase</fullName>
        <ecNumber evidence="7">1.1.1.103</ecNumber>
    </submittedName>
    <submittedName>
        <fullName evidence="8">Sorbitol dehydrogenase</fullName>
    </submittedName>
</protein>
<evidence type="ECO:0000259" key="6">
    <source>
        <dbReference type="Pfam" id="PF08240"/>
    </source>
</evidence>
<evidence type="ECO:0000313" key="7">
    <source>
        <dbReference type="EMBL" id="CUP96975.1"/>
    </source>
</evidence>
<evidence type="ECO:0000256" key="4">
    <source>
        <dbReference type="RuleBase" id="RU361277"/>
    </source>
</evidence>
<dbReference type="InterPro" id="IPR036291">
    <property type="entry name" value="NAD(P)-bd_dom_sf"/>
</dbReference>
<keyword evidence="3 7" id="KW-0560">Oxidoreductase</keyword>
<evidence type="ECO:0000313" key="8">
    <source>
        <dbReference type="EMBL" id="RHL44370.1"/>
    </source>
</evidence>
<evidence type="ECO:0000256" key="1">
    <source>
        <dbReference type="ARBA" id="ARBA00022723"/>
    </source>
</evidence>
<dbReference type="InterPro" id="IPR013154">
    <property type="entry name" value="ADH-like_N"/>
</dbReference>
<reference evidence="8 10" key="2">
    <citation type="submission" date="2018-08" db="EMBL/GenBank/DDBJ databases">
        <title>A genome reference for cultivated species of the human gut microbiota.</title>
        <authorList>
            <person name="Zou Y."/>
            <person name="Xue W."/>
            <person name="Luo G."/>
        </authorList>
    </citation>
    <scope>NUCLEOTIDE SEQUENCE [LARGE SCALE GENOMIC DNA]</scope>
    <source>
        <strain evidence="8 10">AF37-6AC</strain>
    </source>
</reference>
<evidence type="ECO:0000313" key="10">
    <source>
        <dbReference type="Proteomes" id="UP000285897"/>
    </source>
</evidence>
<comment type="cofactor">
    <cofactor evidence="4">
        <name>Zn(2+)</name>
        <dbReference type="ChEBI" id="CHEBI:29105"/>
    </cofactor>
</comment>
<organism evidence="7 9">
    <name type="scientific">Blautia obeum</name>
    <dbReference type="NCBI Taxonomy" id="40520"/>
    <lineage>
        <taxon>Bacteria</taxon>
        <taxon>Bacillati</taxon>
        <taxon>Bacillota</taxon>
        <taxon>Clostridia</taxon>
        <taxon>Lachnospirales</taxon>
        <taxon>Lachnospiraceae</taxon>
        <taxon>Blautia</taxon>
    </lineage>
</organism>
<dbReference type="OrthoDB" id="9769198at2"/>
<dbReference type="GO" id="GO:0008743">
    <property type="term" value="F:L-threonine 3-dehydrogenase activity"/>
    <property type="evidence" value="ECO:0007669"/>
    <property type="project" value="UniProtKB-EC"/>
</dbReference>
<dbReference type="InterPro" id="IPR050129">
    <property type="entry name" value="Zn_alcohol_dh"/>
</dbReference>
<feature type="domain" description="Alcohol dehydrogenase-like N-terminal" evidence="6">
    <location>
        <begin position="28"/>
        <end position="167"/>
    </location>
</feature>
<dbReference type="EMBL" id="QROS01000012">
    <property type="protein sequence ID" value="RHL44370.1"/>
    <property type="molecule type" value="Genomic_DNA"/>
</dbReference>
<name>A0A174SNH2_9FIRM</name>
<dbReference type="SUPFAM" id="SSF50129">
    <property type="entry name" value="GroES-like"/>
    <property type="match status" value="1"/>
</dbReference>
<dbReference type="AlphaFoldDB" id="A0A174SNH2"/>
<dbReference type="Proteomes" id="UP000285897">
    <property type="component" value="Unassembled WGS sequence"/>
</dbReference>
<dbReference type="InterPro" id="IPR011032">
    <property type="entry name" value="GroES-like_sf"/>
</dbReference>
<comment type="similarity">
    <text evidence="4">Belongs to the zinc-containing alcohol dehydrogenase family.</text>
</comment>
<dbReference type="SUPFAM" id="SSF51735">
    <property type="entry name" value="NAD(P)-binding Rossmann-fold domains"/>
    <property type="match status" value="1"/>
</dbReference>
<dbReference type="PANTHER" id="PTHR43401:SF2">
    <property type="entry name" value="L-THREONINE 3-DEHYDROGENASE"/>
    <property type="match status" value="1"/>
</dbReference>
<reference evidence="7 9" key="1">
    <citation type="submission" date="2015-09" db="EMBL/GenBank/DDBJ databases">
        <authorList>
            <consortium name="Pathogen Informatics"/>
        </authorList>
    </citation>
    <scope>NUCLEOTIDE SEQUENCE [LARGE SCALE GENOMIC DNA]</scope>
    <source>
        <strain evidence="7 9">2789STDY5834921</strain>
    </source>
</reference>
<evidence type="ECO:0000256" key="3">
    <source>
        <dbReference type="ARBA" id="ARBA00023002"/>
    </source>
</evidence>
<evidence type="ECO:0000313" key="9">
    <source>
        <dbReference type="Proteomes" id="UP000095413"/>
    </source>
</evidence>
<dbReference type="GO" id="GO:0008270">
    <property type="term" value="F:zinc ion binding"/>
    <property type="evidence" value="ECO:0007669"/>
    <property type="project" value="InterPro"/>
</dbReference>
<dbReference type="InterPro" id="IPR013149">
    <property type="entry name" value="ADH-like_C"/>
</dbReference>
<dbReference type="InterPro" id="IPR002328">
    <property type="entry name" value="ADH_Zn_CS"/>
</dbReference>
<dbReference type="Gene3D" id="3.90.180.10">
    <property type="entry name" value="Medium-chain alcohol dehydrogenases, catalytic domain"/>
    <property type="match status" value="1"/>
</dbReference>
<evidence type="ECO:0000259" key="5">
    <source>
        <dbReference type="Pfam" id="PF00107"/>
    </source>
</evidence>
<dbReference type="Pfam" id="PF08240">
    <property type="entry name" value="ADH_N"/>
    <property type="match status" value="1"/>
</dbReference>
<gene>
    <name evidence="7" type="primary">tdh_3</name>
    <name evidence="8" type="ORF">DW021_14055</name>
    <name evidence="7" type="ORF">ERS852533_03242</name>
</gene>